<keyword evidence="2" id="KW-1185">Reference proteome</keyword>
<sequence length="240" mass="27218">MSFALFRYIIPLLFCILLAGQSPAQKRHKNSSFYKGRYKSVKVSKAKAKVVCPIFEHSKYPYQGIGIKLGDPFAITYKFYATKNFAVAIDVGSAASGLYNKYHRDNFVNYSISDSLLGSASISYLGHKVKSEWVAEGKLLYHHDASKLLSGLQWYIGAGWQVRQLNIEYEYFLEINVNENEIGKFDVNRFTMGPTGALGLEYAYFELPVSAFLEIEMFSDVLEDPGWIRFQGGVGIRYVF</sequence>
<dbReference type="EMBL" id="SMLW01000653">
    <property type="protein sequence ID" value="MTI28089.1"/>
    <property type="molecule type" value="Genomic_DNA"/>
</dbReference>
<gene>
    <name evidence="1" type="ORF">E1163_24245</name>
</gene>
<evidence type="ECO:0000313" key="2">
    <source>
        <dbReference type="Proteomes" id="UP000798808"/>
    </source>
</evidence>
<name>A0ABW9RV27_9BACT</name>
<evidence type="ECO:0008006" key="3">
    <source>
        <dbReference type="Google" id="ProtNLM"/>
    </source>
</evidence>
<reference evidence="1 2" key="1">
    <citation type="submission" date="2019-02" db="EMBL/GenBank/DDBJ databases">
        <authorList>
            <person name="Goldberg S.R."/>
            <person name="Haltli B.A."/>
            <person name="Correa H."/>
            <person name="Russell K.G."/>
        </authorList>
    </citation>
    <scope>NUCLEOTIDE SEQUENCE [LARGE SCALE GENOMIC DNA]</scope>
    <source>
        <strain evidence="1 2">JCM 16186</strain>
    </source>
</reference>
<comment type="caution">
    <text evidence="1">The sequence shown here is derived from an EMBL/GenBank/DDBJ whole genome shotgun (WGS) entry which is preliminary data.</text>
</comment>
<organism evidence="1 2">
    <name type="scientific">Fulvivirga kasyanovii</name>
    <dbReference type="NCBI Taxonomy" id="396812"/>
    <lineage>
        <taxon>Bacteria</taxon>
        <taxon>Pseudomonadati</taxon>
        <taxon>Bacteroidota</taxon>
        <taxon>Cytophagia</taxon>
        <taxon>Cytophagales</taxon>
        <taxon>Fulvivirgaceae</taxon>
        <taxon>Fulvivirga</taxon>
    </lineage>
</organism>
<protein>
    <recommendedName>
        <fullName evidence="3">Outer membrane protein beta-barrel domain-containing protein</fullName>
    </recommendedName>
</protein>
<dbReference type="Proteomes" id="UP000798808">
    <property type="component" value="Unassembled WGS sequence"/>
</dbReference>
<proteinExistence type="predicted"/>
<evidence type="ECO:0000313" key="1">
    <source>
        <dbReference type="EMBL" id="MTI28089.1"/>
    </source>
</evidence>
<accession>A0ABW9RV27</accession>
<dbReference type="RefSeq" id="WP_155175267.1">
    <property type="nucleotide sequence ID" value="NZ_BAAAFL010000012.1"/>
</dbReference>